<feature type="compositionally biased region" description="Basic and acidic residues" evidence="1">
    <location>
        <begin position="336"/>
        <end position="390"/>
    </location>
</feature>
<feature type="compositionally biased region" description="Basic and acidic residues" evidence="1">
    <location>
        <begin position="1383"/>
        <end position="1399"/>
    </location>
</feature>
<dbReference type="PANTHER" id="PTHR15489">
    <property type="entry name" value="CASPASE 8 ASSOCIATED PROTEIN 2"/>
    <property type="match status" value="1"/>
</dbReference>
<feature type="compositionally biased region" description="Basic and acidic residues" evidence="1">
    <location>
        <begin position="1471"/>
        <end position="1509"/>
    </location>
</feature>
<feature type="compositionally biased region" description="Basic and acidic residues" evidence="1">
    <location>
        <begin position="1450"/>
        <end position="1460"/>
    </location>
</feature>
<feature type="compositionally biased region" description="Polar residues" evidence="1">
    <location>
        <begin position="279"/>
        <end position="293"/>
    </location>
</feature>
<feature type="region of interest" description="Disordered" evidence="1">
    <location>
        <begin position="1147"/>
        <end position="1166"/>
    </location>
</feature>
<feature type="compositionally biased region" description="Basic and acidic residues" evidence="1">
    <location>
        <begin position="1"/>
        <end position="17"/>
    </location>
</feature>
<feature type="compositionally biased region" description="Polar residues" evidence="1">
    <location>
        <begin position="1223"/>
        <end position="1242"/>
    </location>
</feature>
<dbReference type="OMA" id="CEWSNIE"/>
<feature type="compositionally biased region" description="Acidic residues" evidence="1">
    <location>
        <begin position="1620"/>
        <end position="1641"/>
    </location>
</feature>
<dbReference type="GO" id="GO:0008625">
    <property type="term" value="P:extrinsic apoptotic signaling pathway via death domain receptors"/>
    <property type="evidence" value="ECO:0000318"/>
    <property type="project" value="GO_Central"/>
</dbReference>
<organism evidence="2 3">
    <name type="scientific">Strongylocentrotus purpuratus</name>
    <name type="common">Purple sea urchin</name>
    <dbReference type="NCBI Taxonomy" id="7668"/>
    <lineage>
        <taxon>Eukaryota</taxon>
        <taxon>Metazoa</taxon>
        <taxon>Echinodermata</taxon>
        <taxon>Eleutherozoa</taxon>
        <taxon>Echinozoa</taxon>
        <taxon>Echinoidea</taxon>
        <taxon>Euechinoidea</taxon>
        <taxon>Echinacea</taxon>
        <taxon>Camarodonta</taxon>
        <taxon>Echinidea</taxon>
        <taxon>Strongylocentrotidae</taxon>
        <taxon>Strongylocentrotus</taxon>
    </lineage>
</organism>
<feature type="compositionally biased region" description="Basic residues" evidence="1">
    <location>
        <begin position="659"/>
        <end position="669"/>
    </location>
</feature>
<feature type="compositionally biased region" description="Basic and acidic residues" evidence="1">
    <location>
        <begin position="526"/>
        <end position="539"/>
    </location>
</feature>
<dbReference type="GO" id="GO:0036337">
    <property type="term" value="P:Fas signaling pathway"/>
    <property type="evidence" value="ECO:0000318"/>
    <property type="project" value="GO_Central"/>
</dbReference>
<evidence type="ECO:0000313" key="3">
    <source>
        <dbReference type="Proteomes" id="UP000007110"/>
    </source>
</evidence>
<dbReference type="GO" id="GO:0005739">
    <property type="term" value="C:mitochondrion"/>
    <property type="evidence" value="ECO:0000318"/>
    <property type="project" value="GO_Central"/>
</dbReference>
<feature type="compositionally biased region" description="Basic residues" evidence="1">
    <location>
        <begin position="146"/>
        <end position="155"/>
    </location>
</feature>
<dbReference type="Proteomes" id="UP000007110">
    <property type="component" value="Unassembled WGS sequence"/>
</dbReference>
<feature type="compositionally biased region" description="Basic residues" evidence="1">
    <location>
        <begin position="884"/>
        <end position="896"/>
    </location>
</feature>
<proteinExistence type="predicted"/>
<feature type="compositionally biased region" description="Basic and acidic residues" evidence="1">
    <location>
        <begin position="597"/>
        <end position="611"/>
    </location>
</feature>
<feature type="compositionally biased region" description="Low complexity" evidence="1">
    <location>
        <begin position="213"/>
        <end position="224"/>
    </location>
</feature>
<dbReference type="InterPro" id="IPR039674">
    <property type="entry name" value="FLASH"/>
</dbReference>
<feature type="compositionally biased region" description="Basic and acidic residues" evidence="1">
    <location>
        <begin position="1422"/>
        <end position="1432"/>
    </location>
</feature>
<feature type="compositionally biased region" description="Basic and acidic residues" evidence="1">
    <location>
        <begin position="1733"/>
        <end position="1898"/>
    </location>
</feature>
<feature type="region of interest" description="Disordered" evidence="1">
    <location>
        <begin position="127"/>
        <end position="669"/>
    </location>
</feature>
<feature type="compositionally biased region" description="Basic and acidic residues" evidence="1">
    <location>
        <begin position="1582"/>
        <end position="1611"/>
    </location>
</feature>
<feature type="region of interest" description="Disordered" evidence="1">
    <location>
        <begin position="1450"/>
        <end position="1898"/>
    </location>
</feature>
<feature type="region of interest" description="Disordered" evidence="1">
    <location>
        <begin position="1"/>
        <end position="40"/>
    </location>
</feature>
<dbReference type="GO" id="GO:0003714">
    <property type="term" value="F:transcription corepressor activity"/>
    <property type="evidence" value="ECO:0000318"/>
    <property type="project" value="GO_Central"/>
</dbReference>
<feature type="compositionally biased region" description="Basic residues" evidence="1">
    <location>
        <begin position="1712"/>
        <end position="1732"/>
    </location>
</feature>
<evidence type="ECO:0000313" key="2">
    <source>
        <dbReference type="EnsemblMetazoa" id="XP_030850072"/>
    </source>
</evidence>
<dbReference type="GeneID" id="764602"/>
<feature type="compositionally biased region" description="Basic and acidic residues" evidence="1">
    <location>
        <begin position="1642"/>
        <end position="1662"/>
    </location>
</feature>
<dbReference type="InParanoid" id="A0A7M7PEV9"/>
<feature type="region of interest" description="Disordered" evidence="1">
    <location>
        <begin position="1380"/>
        <end position="1437"/>
    </location>
</feature>
<feature type="compositionally biased region" description="Basic and acidic residues" evidence="1">
    <location>
        <begin position="570"/>
        <end position="590"/>
    </location>
</feature>
<keyword evidence="3" id="KW-1185">Reference proteome</keyword>
<feature type="compositionally biased region" description="Basic and acidic residues" evidence="1">
    <location>
        <begin position="319"/>
        <end position="328"/>
    </location>
</feature>
<dbReference type="OrthoDB" id="1938039at2759"/>
<feature type="compositionally biased region" description="Basic and acidic residues" evidence="1">
    <location>
        <begin position="1026"/>
        <end position="1037"/>
    </location>
</feature>
<reference evidence="3" key="1">
    <citation type="submission" date="2015-02" db="EMBL/GenBank/DDBJ databases">
        <title>Genome sequencing for Strongylocentrotus purpuratus.</title>
        <authorList>
            <person name="Murali S."/>
            <person name="Liu Y."/>
            <person name="Vee V."/>
            <person name="English A."/>
            <person name="Wang M."/>
            <person name="Skinner E."/>
            <person name="Han Y."/>
            <person name="Muzny D.M."/>
            <person name="Worley K.C."/>
            <person name="Gibbs R.A."/>
        </authorList>
    </citation>
    <scope>NUCLEOTIDE SEQUENCE</scope>
</reference>
<dbReference type="RefSeq" id="XP_030850072.1">
    <property type="nucleotide sequence ID" value="XM_030994212.1"/>
</dbReference>
<dbReference type="PANTHER" id="PTHR15489:SF2">
    <property type="entry name" value="CASP8-ASSOCIATED PROTEIN 2"/>
    <property type="match status" value="1"/>
</dbReference>
<feature type="compositionally biased region" description="Basic and acidic residues" evidence="1">
    <location>
        <begin position="549"/>
        <end position="560"/>
    </location>
</feature>
<evidence type="ECO:0000256" key="1">
    <source>
        <dbReference type="SAM" id="MobiDB-lite"/>
    </source>
</evidence>
<feature type="region of interest" description="Disordered" evidence="1">
    <location>
        <begin position="834"/>
        <end position="933"/>
    </location>
</feature>
<feature type="compositionally biased region" description="Basic and acidic residues" evidence="1">
    <location>
        <begin position="1697"/>
        <end position="1711"/>
    </location>
</feature>
<feature type="region of interest" description="Disordered" evidence="1">
    <location>
        <begin position="1216"/>
        <end position="1248"/>
    </location>
</feature>
<feature type="region of interest" description="Disordered" evidence="1">
    <location>
        <begin position="1008"/>
        <end position="1037"/>
    </location>
</feature>
<feature type="compositionally biased region" description="Basic and acidic residues" evidence="1">
    <location>
        <begin position="261"/>
        <end position="271"/>
    </location>
</feature>
<feature type="compositionally biased region" description="Basic and acidic residues" evidence="1">
    <location>
        <begin position="127"/>
        <end position="137"/>
    </location>
</feature>
<dbReference type="EnsemblMetazoa" id="XM_030994212">
    <property type="protein sequence ID" value="XP_030850072"/>
    <property type="gene ID" value="LOC764602"/>
</dbReference>
<dbReference type="KEGG" id="spu:764602"/>
<feature type="compositionally biased region" description="Basic and acidic residues" evidence="1">
    <location>
        <begin position="683"/>
        <end position="707"/>
    </location>
</feature>
<feature type="region of interest" description="Disordered" evidence="1">
    <location>
        <begin position="683"/>
        <end position="743"/>
    </location>
</feature>
<feature type="compositionally biased region" description="Basic and acidic residues" evidence="1">
    <location>
        <begin position="504"/>
        <end position="519"/>
    </location>
</feature>
<feature type="region of interest" description="Disordered" evidence="1">
    <location>
        <begin position="1175"/>
        <end position="1201"/>
    </location>
</feature>
<feature type="compositionally biased region" description="Basic and acidic residues" evidence="1">
    <location>
        <begin position="620"/>
        <end position="633"/>
    </location>
</feature>
<reference evidence="2" key="2">
    <citation type="submission" date="2021-01" db="UniProtKB">
        <authorList>
            <consortium name="EnsemblMetazoa"/>
        </authorList>
    </citation>
    <scope>IDENTIFICATION</scope>
</reference>
<feature type="compositionally biased region" description="Basic and acidic residues" evidence="1">
    <location>
        <begin position="897"/>
        <end position="917"/>
    </location>
</feature>
<feature type="compositionally biased region" description="Basic and acidic residues" evidence="1">
    <location>
        <begin position="398"/>
        <end position="415"/>
    </location>
</feature>
<protein>
    <submittedName>
        <fullName evidence="2">Uncharacterized protein</fullName>
    </submittedName>
</protein>
<dbReference type="GO" id="GO:0016605">
    <property type="term" value="C:PML body"/>
    <property type="evidence" value="ECO:0000318"/>
    <property type="project" value="GO_Central"/>
</dbReference>
<name>A0A7M7PEV9_STRPU</name>
<feature type="compositionally biased region" description="Acidic residues" evidence="1">
    <location>
        <begin position="1517"/>
        <end position="1538"/>
    </location>
</feature>
<sequence>MDVDQPDEKIQSNRQDEGLYDFSYDDDGGSIKSPDGAIDDESNMSALDLYTDMVVRDSEEAALSMAKLKEEKSSFKTQLDAALIEVSKLTTVNETLTKENRVLKSNISVLLKTAKMEIQRKERELNELRDMQLDGRRPSANSFSSRSRKTRRGPKQRQQPGPLRQNGAQHPKGPNAGPTPRAMNRTGDSDSDKEQKRDVRETMFVRRQRARNQQQSTTSTSQSSKVPHLSSDKRESGGAKRSIGDTLLHLSRQSSQQIETLRCETKEKDKVGPLMKGSDGSQLQRTMEPNTADTTRHSDPKDLVTKKPEVVISAVPRLEAQREKTTERHSHHLKDRSRSRSVERATRSRSGERSSTKISEDRSKQDQRKVQPRSGSRERSSTSKSDDKRLSPSRSSRSRSDDKRSSRSKSCDKKLSPSRSSSSISHERRSSRSKSRDRDRSKQDQKKVQPRSGSRERSSTSKSDHDKRLSPSRSSRSRSNDKRSSRSKSSDRMLFGSKSSSSISHERRSSRSKSRDRASNSKSRNKPNDLKQRKEEVSQRESSSTSKRSRSERDAIDKQAESLAFSRSRTPRENVSKDRRRDRDRRDSRRSSTPIRDSTRKDSQRSKENRKSLSGVKMPSSRERGQSGARERMSSIAKESVAKAKAMLNKRTSGCSSPKKSHRYDRRRSSKDLCLDGLTEWTKTESSHKETRSGELRKKERGHEGSERKRKHRLSSSFQKESLSHAKKRKAGSNSDDTGKVDIADENHLDAGGINSCTYEEGHTVLACGIRDSIECTSSKVTVLHTSVSDAYDTTQSDTSFLHASGLQVDNGALKQSTGDAVYHLNKEINEERELSEGEIVSDDEEASRTKKSKPKSSEKKKRRLSKHRHSHSKSTESTTHFLKPPRRGKKHKRRRSSDQEAQGRKKRPKENIKSDDSIQSQTEEDASAQKSKACEGGLNVELVSENAFPPITGLDDSEIALGRPDDVDMEKDVSELTETPVDNRPTPISKSEAVGMMHVSESALGACGDIEEVPKTETSSSPVEEGEHEKDENRGERILKFEDAVESETVAANASTEALSEHAISTPIKESVCAGEIQARQGATEADPNVSRGILFEDLCLSSSMDDTSYLSCVNTTSENQRHSFMNSIEKVDDLVKEISDPLVNTSALDMDASQKPTEGHEKLETEISESLGKSALDLHHIPPKTITSEPMPDPSKNGERFSKLQVKNATHDQIVTDGTHLETSPDTSAELNTSKSSEPAQNDAVHSCEKEVLVLNEDKSKSDDHVADEDNDAVSLLAASGYLDSFMHDNAPKVKRHVDLSFDEVEESRGVLKETETVDKTETSLHLTCEWSNIEFQDSSTKMGAEPDQGPVTVVSPFFDDGCAQDMEYATNPMLDEEEHEENKEIFKGDKETEIDFGRTVGDNIKEKEKSQTYMPNEASELRPSKRDPLNLDNMDTSVSDALATEEAGIRTDGHQSCEVKVSGASYSTEKRHSPLSKAKEEDLFPNRVKEEEKEVEKENVGEDEAHVSSNPIVIDDDGVESELDFEEDEEEEQEDSVYIVDVQPADPRKRKRKQEDDSCKESEEESEELNQSESDTSDLESKRDPLKTCVSRDEPSAVGESEGHDKTISGKGLLESNEVESDLDWGSEPEEQNEEYDVSEDREKGTDKDNKENGKLDKKEEEDEKTDGDQQKCEEDSEEEGEILDEEEGEEEHSDGRHDRKEPSEKSRKDQRHRRDHQGHSQSHLHRSVHRDSSSGKRERSSDLRRLDVEGKGERGRSGSSDQDRRSHREVQERDNRKHPKREDRERTGKGRINEERSRRMKEDRREASERRKEEDRKKALERKREEDRRRLDRRKEDERREARRRLEEERRQHEEKKRARTREENKKVRSRLHDSEKKREPSRKSKKVSESRKS</sequence>
<feature type="compositionally biased region" description="Basic and acidic residues" evidence="1">
    <location>
        <begin position="425"/>
        <end position="469"/>
    </location>
</feature>
<feature type="compositionally biased region" description="Basic and acidic residues" evidence="1">
    <location>
        <begin position="187"/>
        <end position="204"/>
    </location>
</feature>
<feature type="compositionally biased region" description="Basic and acidic residues" evidence="1">
    <location>
        <begin position="294"/>
        <end position="309"/>
    </location>
</feature>
<accession>A0A7M7PEV9</accession>
<feature type="compositionally biased region" description="Basic and acidic residues" evidence="1">
    <location>
        <begin position="478"/>
        <end position="491"/>
    </location>
</feature>
<feature type="compositionally biased region" description="Basic residues" evidence="1">
    <location>
        <begin position="850"/>
        <end position="873"/>
    </location>
</feature>
<feature type="compositionally biased region" description="Acidic residues" evidence="1">
    <location>
        <begin position="1565"/>
        <end position="1581"/>
    </location>
</feature>
<feature type="compositionally biased region" description="Acidic residues" evidence="1">
    <location>
        <begin position="1678"/>
        <end position="1696"/>
    </location>
</feature>